<dbReference type="GO" id="GO:0003700">
    <property type="term" value="F:DNA-binding transcription factor activity"/>
    <property type="evidence" value="ECO:0007669"/>
    <property type="project" value="TreeGrafter"/>
</dbReference>
<evidence type="ECO:0000256" key="1">
    <source>
        <dbReference type="ARBA" id="ARBA00023015"/>
    </source>
</evidence>
<keyword evidence="1" id="KW-0805">Transcription regulation</keyword>
<gene>
    <name evidence="7" type="ORF">LMG3458_00758</name>
</gene>
<keyword evidence="3" id="KW-0804">Transcription</keyword>
<dbReference type="Pfam" id="PF00440">
    <property type="entry name" value="TetR_N"/>
    <property type="match status" value="1"/>
</dbReference>
<dbReference type="SUPFAM" id="SSF46689">
    <property type="entry name" value="Homeodomain-like"/>
    <property type="match status" value="1"/>
</dbReference>
<dbReference type="Proteomes" id="UP000494111">
    <property type="component" value="Unassembled WGS sequence"/>
</dbReference>
<dbReference type="AlphaFoldDB" id="A0A6S6Z9R0"/>
<proteinExistence type="predicted"/>
<dbReference type="Pfam" id="PF14246">
    <property type="entry name" value="TetR_C_7"/>
    <property type="match status" value="1"/>
</dbReference>
<feature type="DNA-binding region" description="H-T-H motif" evidence="4">
    <location>
        <begin position="59"/>
        <end position="78"/>
    </location>
</feature>
<evidence type="ECO:0000256" key="2">
    <source>
        <dbReference type="ARBA" id="ARBA00023125"/>
    </source>
</evidence>
<dbReference type="InterPro" id="IPR050109">
    <property type="entry name" value="HTH-type_TetR-like_transc_reg"/>
</dbReference>
<evidence type="ECO:0000313" key="7">
    <source>
        <dbReference type="EMBL" id="CAB3664318.1"/>
    </source>
</evidence>
<evidence type="ECO:0000256" key="4">
    <source>
        <dbReference type="PROSITE-ProRule" id="PRU00335"/>
    </source>
</evidence>
<evidence type="ECO:0000256" key="3">
    <source>
        <dbReference type="ARBA" id="ARBA00023163"/>
    </source>
</evidence>
<dbReference type="PRINTS" id="PR00455">
    <property type="entry name" value="HTHTETR"/>
</dbReference>
<dbReference type="PANTHER" id="PTHR30055">
    <property type="entry name" value="HTH-TYPE TRANSCRIPTIONAL REGULATOR RUTR"/>
    <property type="match status" value="1"/>
</dbReference>
<dbReference type="RefSeq" id="WP_175191300.1">
    <property type="nucleotide sequence ID" value="NZ_CADIJO010000002.1"/>
</dbReference>
<sequence>MPPKPARATPTAAPQPQAAPPRKKAQGGRPTKEAAAQLERRILDVAAGLFAAQGYAATSMEQVADACQAGKDTIYRRYASKSALFTAMMERFRGEIVAELEACMAADGPPEERLRRYARALLGVNLRPQLVALNRVALGEAVQAKGVTPTPTAEDPFMRRLAGLVEAAQAAHALRAGDALFIAEQLLYATSIKPLVATMLGETRFAGAAEQEAYFEQAWALFMRGAAQMQ</sequence>
<reference evidence="7 8" key="1">
    <citation type="submission" date="2020-04" db="EMBL/GenBank/DDBJ databases">
        <authorList>
            <person name="De Canck E."/>
        </authorList>
    </citation>
    <scope>NUCLEOTIDE SEQUENCE [LARGE SCALE GENOMIC DNA]</scope>
    <source>
        <strain evidence="7 8">LMG 3458</strain>
    </source>
</reference>
<dbReference type="GO" id="GO:0000976">
    <property type="term" value="F:transcription cis-regulatory region binding"/>
    <property type="evidence" value="ECO:0007669"/>
    <property type="project" value="TreeGrafter"/>
</dbReference>
<protein>
    <recommendedName>
        <fullName evidence="6">HTH tetR-type domain-containing protein</fullName>
    </recommendedName>
</protein>
<name>A0A6S6Z9R0_9BURK</name>
<dbReference type="InterPro" id="IPR001647">
    <property type="entry name" value="HTH_TetR"/>
</dbReference>
<organism evidence="7 8">
    <name type="scientific">Achromobacter deleyi</name>
    <dbReference type="NCBI Taxonomy" id="1353891"/>
    <lineage>
        <taxon>Bacteria</taxon>
        <taxon>Pseudomonadati</taxon>
        <taxon>Pseudomonadota</taxon>
        <taxon>Betaproteobacteria</taxon>
        <taxon>Burkholderiales</taxon>
        <taxon>Alcaligenaceae</taxon>
        <taxon>Achromobacter</taxon>
    </lineage>
</organism>
<feature type="region of interest" description="Disordered" evidence="5">
    <location>
        <begin position="1"/>
        <end position="31"/>
    </location>
</feature>
<dbReference type="InterPro" id="IPR009057">
    <property type="entry name" value="Homeodomain-like_sf"/>
</dbReference>
<dbReference type="PROSITE" id="PS50977">
    <property type="entry name" value="HTH_TETR_2"/>
    <property type="match status" value="1"/>
</dbReference>
<keyword evidence="2 4" id="KW-0238">DNA-binding</keyword>
<evidence type="ECO:0000313" key="8">
    <source>
        <dbReference type="Proteomes" id="UP000494111"/>
    </source>
</evidence>
<accession>A0A6S6Z9R0</accession>
<dbReference type="InterPro" id="IPR039536">
    <property type="entry name" value="TetR_C_Proteobacteria"/>
</dbReference>
<feature type="domain" description="HTH tetR-type" evidence="6">
    <location>
        <begin position="36"/>
        <end position="96"/>
    </location>
</feature>
<feature type="compositionally biased region" description="Low complexity" evidence="5">
    <location>
        <begin position="1"/>
        <end position="16"/>
    </location>
</feature>
<evidence type="ECO:0000259" key="6">
    <source>
        <dbReference type="PROSITE" id="PS50977"/>
    </source>
</evidence>
<dbReference type="EMBL" id="CADIJO010000002">
    <property type="protein sequence ID" value="CAB3664318.1"/>
    <property type="molecule type" value="Genomic_DNA"/>
</dbReference>
<evidence type="ECO:0000256" key="5">
    <source>
        <dbReference type="SAM" id="MobiDB-lite"/>
    </source>
</evidence>
<dbReference type="PANTHER" id="PTHR30055:SF234">
    <property type="entry name" value="HTH-TYPE TRANSCRIPTIONAL REGULATOR BETI"/>
    <property type="match status" value="1"/>
</dbReference>
<dbReference type="Gene3D" id="1.10.357.10">
    <property type="entry name" value="Tetracycline Repressor, domain 2"/>
    <property type="match status" value="1"/>
</dbReference>